<dbReference type="RefSeq" id="WP_073602682.1">
    <property type="nucleotide sequence ID" value="NZ_FQXZ01000007.1"/>
</dbReference>
<feature type="domain" description="AB hydrolase-1" evidence="2">
    <location>
        <begin position="15"/>
        <end position="242"/>
    </location>
</feature>
<proteinExistence type="predicted"/>
<dbReference type="AlphaFoldDB" id="A0A1M5W317"/>
<dbReference type="PANTHER" id="PTHR46118">
    <property type="entry name" value="PROTEIN ABHD11"/>
    <property type="match status" value="1"/>
</dbReference>
<accession>A0A1M5W317</accession>
<evidence type="ECO:0000313" key="3">
    <source>
        <dbReference type="EMBL" id="SHH81979.1"/>
    </source>
</evidence>
<dbReference type="InterPro" id="IPR029058">
    <property type="entry name" value="AB_hydrolase_fold"/>
</dbReference>
<dbReference type="Pfam" id="PF00561">
    <property type="entry name" value="Abhydrolase_1"/>
    <property type="match status" value="1"/>
</dbReference>
<dbReference type="OrthoDB" id="9808398at2"/>
<evidence type="ECO:0000259" key="2">
    <source>
        <dbReference type="Pfam" id="PF00561"/>
    </source>
</evidence>
<name>A0A1M5W317_9VIBR</name>
<reference evidence="3 4" key="1">
    <citation type="submission" date="2016-11" db="EMBL/GenBank/DDBJ databases">
        <authorList>
            <person name="Jaros S."/>
            <person name="Januszkiewicz K."/>
            <person name="Wedrychowicz H."/>
        </authorList>
    </citation>
    <scope>NUCLEOTIDE SEQUENCE [LARGE SCALE GENOMIC DNA]</scope>
    <source>
        <strain evidence="3 4">CECT 7868</strain>
    </source>
</reference>
<dbReference type="Proteomes" id="UP000184608">
    <property type="component" value="Unassembled WGS sequence"/>
</dbReference>
<dbReference type="PANTHER" id="PTHR46118:SF4">
    <property type="entry name" value="PROTEIN ABHD11"/>
    <property type="match status" value="1"/>
</dbReference>
<dbReference type="EC" id="3.1.-.-" evidence="3"/>
<dbReference type="PRINTS" id="PR00111">
    <property type="entry name" value="ABHYDROLASE"/>
</dbReference>
<dbReference type="STRING" id="1216006.VA7868_00583"/>
<organism evidence="3 4">
    <name type="scientific">Vibrio aerogenes CECT 7868</name>
    <dbReference type="NCBI Taxonomy" id="1216006"/>
    <lineage>
        <taxon>Bacteria</taxon>
        <taxon>Pseudomonadati</taxon>
        <taxon>Pseudomonadota</taxon>
        <taxon>Gammaproteobacteria</taxon>
        <taxon>Vibrionales</taxon>
        <taxon>Vibrionaceae</taxon>
        <taxon>Vibrio</taxon>
    </lineage>
</organism>
<sequence>MSVRLHYKVEGSGTPLLLIHGLFGNLDNLGSLSRDLKNDYQVIRIDLRNHGLSFHSDEHNYQVMATDVAQLLQSLNLSDVIVVGHSMGGKVAMRLAAEFPELVRSLIIMDMAPVQYKQHRHENVFAGLFALQEQCPATREEAMHIFAQHIEMLSVRQFLGKSLYREENQVRLRFNVSALFKNYQSILDWNDVPPVDKPVLFLKGADSDYITQDAQSAILKQFPKAKAHIIANTGHWLHAEKPQDVLRVIRRFLKSAEK</sequence>
<dbReference type="InterPro" id="IPR000073">
    <property type="entry name" value="AB_hydrolase_1"/>
</dbReference>
<gene>
    <name evidence="3" type="primary">ybfF</name>
    <name evidence="3" type="ORF">VA7868_00583</name>
</gene>
<protein>
    <submittedName>
        <fullName evidence="3">Esterase YbfF</fullName>
        <ecNumber evidence="3">3.1.-.-</ecNumber>
    </submittedName>
</protein>
<keyword evidence="4" id="KW-1185">Reference proteome</keyword>
<evidence type="ECO:0000313" key="4">
    <source>
        <dbReference type="Proteomes" id="UP000184608"/>
    </source>
</evidence>
<dbReference type="SUPFAM" id="SSF53474">
    <property type="entry name" value="alpha/beta-Hydrolases"/>
    <property type="match status" value="1"/>
</dbReference>
<dbReference type="GO" id="GO:0016787">
    <property type="term" value="F:hydrolase activity"/>
    <property type="evidence" value="ECO:0007669"/>
    <property type="project" value="UniProtKB-KW"/>
</dbReference>
<dbReference type="EMBL" id="FQXZ01000007">
    <property type="protein sequence ID" value="SHH81979.1"/>
    <property type="molecule type" value="Genomic_DNA"/>
</dbReference>
<dbReference type="Gene3D" id="3.40.50.1820">
    <property type="entry name" value="alpha/beta hydrolase"/>
    <property type="match status" value="1"/>
</dbReference>
<evidence type="ECO:0000256" key="1">
    <source>
        <dbReference type="ARBA" id="ARBA00022801"/>
    </source>
</evidence>
<keyword evidence="1 3" id="KW-0378">Hydrolase</keyword>